<dbReference type="InterPro" id="IPR043129">
    <property type="entry name" value="ATPase_NBD"/>
</dbReference>
<comment type="similarity">
    <text evidence="1">Belongs to the KAE1 / TsaD family. TsaB subfamily.</text>
</comment>
<evidence type="ECO:0000256" key="2">
    <source>
        <dbReference type="ARBA" id="ARBA00019012"/>
    </source>
</evidence>
<dbReference type="GO" id="GO:0005829">
    <property type="term" value="C:cytosol"/>
    <property type="evidence" value="ECO:0007669"/>
    <property type="project" value="TreeGrafter"/>
</dbReference>
<name>A0A6N8EAZ9_9GAMM</name>
<gene>
    <name evidence="5" type="primary">tsaB</name>
    <name evidence="5" type="ORF">GJ668_10085</name>
</gene>
<evidence type="ECO:0000256" key="1">
    <source>
        <dbReference type="ARBA" id="ARBA00010493"/>
    </source>
</evidence>
<protein>
    <recommendedName>
        <fullName evidence="2">tRNA threonylcarbamoyladenosine biosynthesis protein TsaB</fullName>
    </recommendedName>
    <alternativeName>
        <fullName evidence="3">t(6)A37 threonylcarbamoyladenosine biosynthesis protein TsaB</fullName>
    </alternativeName>
</protein>
<accession>A0A6N8EAZ9</accession>
<dbReference type="AlphaFoldDB" id="A0A6N8EAZ9"/>
<evidence type="ECO:0000259" key="4">
    <source>
        <dbReference type="Pfam" id="PF00814"/>
    </source>
</evidence>
<dbReference type="CDD" id="cd24032">
    <property type="entry name" value="ASKHA_NBD_TsaB"/>
    <property type="match status" value="1"/>
</dbReference>
<reference evidence="5 6" key="1">
    <citation type="submission" date="2019-11" db="EMBL/GenBank/DDBJ databases">
        <title>Whole-genome sequence of the anaerobic purple sulfur bacterium Allochromatium palmeri DSM 15591.</title>
        <authorList>
            <person name="Kyndt J.A."/>
            <person name="Meyer T.E."/>
        </authorList>
    </citation>
    <scope>NUCLEOTIDE SEQUENCE [LARGE SCALE GENOMIC DNA]</scope>
    <source>
        <strain evidence="5 6">DSM 15591</strain>
    </source>
</reference>
<keyword evidence="6" id="KW-1185">Reference proteome</keyword>
<dbReference type="GO" id="GO:0016740">
    <property type="term" value="F:transferase activity"/>
    <property type="evidence" value="ECO:0007669"/>
    <property type="project" value="UniProtKB-KW"/>
</dbReference>
<dbReference type="SUPFAM" id="SSF53067">
    <property type="entry name" value="Actin-like ATPase domain"/>
    <property type="match status" value="2"/>
</dbReference>
<dbReference type="NCBIfam" id="TIGR03725">
    <property type="entry name" value="T6A_YeaZ"/>
    <property type="match status" value="1"/>
</dbReference>
<evidence type="ECO:0000313" key="5">
    <source>
        <dbReference type="EMBL" id="MTW21442.1"/>
    </source>
</evidence>
<comment type="caution">
    <text evidence="5">The sequence shown here is derived from an EMBL/GenBank/DDBJ whole genome shotgun (WGS) entry which is preliminary data.</text>
</comment>
<evidence type="ECO:0000256" key="3">
    <source>
        <dbReference type="ARBA" id="ARBA00032446"/>
    </source>
</evidence>
<proteinExistence type="inferred from homology"/>
<evidence type="ECO:0000313" key="6">
    <source>
        <dbReference type="Proteomes" id="UP000434044"/>
    </source>
</evidence>
<dbReference type="EMBL" id="WNKT01000018">
    <property type="protein sequence ID" value="MTW21442.1"/>
    <property type="molecule type" value="Genomic_DNA"/>
</dbReference>
<dbReference type="RefSeq" id="WP_155450026.1">
    <property type="nucleotide sequence ID" value="NZ_WNKT01000018.1"/>
</dbReference>
<dbReference type="InterPro" id="IPR000905">
    <property type="entry name" value="Gcp-like_dom"/>
</dbReference>
<dbReference type="InterPro" id="IPR022496">
    <property type="entry name" value="T6A_TsaB"/>
</dbReference>
<dbReference type="Pfam" id="PF00814">
    <property type="entry name" value="TsaD"/>
    <property type="match status" value="1"/>
</dbReference>
<sequence length="226" mass="23867">MKLLAIDTSNTACSAALLIDQSVVQELTIAPRRHGELILGMMQRLLDGADLELRDLDALAFGCGPGSFTGIRIATSVIQGAAFGAELPVVPVSTLAAMAQGQFRREGQRRLLTALDARMDEVYWGGYEIGGQDLAELYGAEQVCAPEHVTRPEGDGWQGVGPGWGVHGEVLTQRLGSALSGSNPDGLCEAHDIALLAAAELAAGRWVAAEHALPVYLRDQVTRAPA</sequence>
<dbReference type="Proteomes" id="UP000434044">
    <property type="component" value="Unassembled WGS sequence"/>
</dbReference>
<dbReference type="GO" id="GO:0002949">
    <property type="term" value="P:tRNA threonylcarbamoyladenosine modification"/>
    <property type="evidence" value="ECO:0007669"/>
    <property type="project" value="InterPro"/>
</dbReference>
<feature type="domain" description="Gcp-like" evidence="4">
    <location>
        <begin position="29"/>
        <end position="150"/>
    </location>
</feature>
<organism evidence="5 6">
    <name type="scientific">Allochromatium palmeri</name>
    <dbReference type="NCBI Taxonomy" id="231048"/>
    <lineage>
        <taxon>Bacteria</taxon>
        <taxon>Pseudomonadati</taxon>
        <taxon>Pseudomonadota</taxon>
        <taxon>Gammaproteobacteria</taxon>
        <taxon>Chromatiales</taxon>
        <taxon>Chromatiaceae</taxon>
        <taxon>Allochromatium</taxon>
    </lineage>
</organism>
<dbReference type="PANTHER" id="PTHR11735:SF11">
    <property type="entry name" value="TRNA THREONYLCARBAMOYLADENOSINE BIOSYNTHESIS PROTEIN TSAB"/>
    <property type="match status" value="1"/>
</dbReference>
<keyword evidence="5" id="KW-0808">Transferase</keyword>
<dbReference type="OrthoDB" id="9809995at2"/>
<dbReference type="Gene3D" id="3.30.420.40">
    <property type="match status" value="2"/>
</dbReference>
<dbReference type="PANTHER" id="PTHR11735">
    <property type="entry name" value="TRNA N6-ADENOSINE THREONYLCARBAMOYLTRANSFERASE"/>
    <property type="match status" value="1"/>
</dbReference>